<dbReference type="PROSITE" id="PS01098">
    <property type="entry name" value="LIPASE_GDSL_SER"/>
    <property type="match status" value="1"/>
</dbReference>
<name>A0A978UY32_ZIZJJ</name>
<sequence>MDTIMKLFSPQYSVPASASFTVMRLFFVMTVVIDGGGAIPQLFPTNDTTIPAVIVFGDSIVDAGNNNNLTTIAPVKCNFPPYGRDFIGGKPTGRFSNGRVPSDMVAEAFNVKKIVPAYLDPNVQLEDLLTGVTFASGGAGYDPQTSNLVSVISLTDQLKLFKEYKNKLTAAVGEERTANIISKSVYLVCFGSNDIVNTYFSNPLTQLHYNVPAYADLLVKNAATFLQELYGEGARRIGVLSLPPLGCVPSQRTVRGGIQRNCWEPLNQASTVVNTKISSKLNSLNKNFPEATFLYLDIYNPLLSLIQYPAKYGFEVATLGCCGTGIIEVSVLCNSYAKNTCKDASRYVFWDSFHPSEKAYDTLVHILKYRSSGYTMKLIFSPQSLLAYSLFILILAIGGDYSISVPLPSNQTVPAVIVFGDSIVDPGNNNNIKTIVKCNFPPYGRDFTAGQPTGRFGNGRVASDVAAEIFNVKKILPAYLDPNLQLQDLVSGVSFASGGAGYDPLTSELVSVISLSDQLDLFREYKGKLKEAIGEDKAESIISKSVYFVCVGSDDIANTYFSTPLRKPHYDIQSYTDLMLNSATTFFQELYGEGARRIGVVSVPAIGCVPSQRTLSGFEEATKGCCGTGNLEVSILCNPYTINSCSDASKYIFWDSYHPSEKAYELLVNRVLDNKIDKFF</sequence>
<dbReference type="CDD" id="cd01837">
    <property type="entry name" value="SGNH_plant_lipase_like"/>
    <property type="match status" value="2"/>
</dbReference>
<comment type="caution">
    <text evidence="2">The sequence shown here is derived from an EMBL/GenBank/DDBJ whole genome shotgun (WGS) entry which is preliminary data.</text>
</comment>
<evidence type="ECO:0000313" key="2">
    <source>
        <dbReference type="EMBL" id="KAH7519898.1"/>
    </source>
</evidence>
<evidence type="ECO:0000313" key="3">
    <source>
        <dbReference type="Proteomes" id="UP000813462"/>
    </source>
</evidence>
<dbReference type="InterPro" id="IPR001087">
    <property type="entry name" value="GDSL"/>
</dbReference>
<dbReference type="SUPFAM" id="SSF52266">
    <property type="entry name" value="SGNH hydrolase"/>
    <property type="match status" value="2"/>
</dbReference>
<dbReference type="InterPro" id="IPR008265">
    <property type="entry name" value="Lipase_GDSL_AS"/>
</dbReference>
<dbReference type="InterPro" id="IPR035669">
    <property type="entry name" value="SGNH_plant_lipase-like"/>
</dbReference>
<dbReference type="Pfam" id="PF00657">
    <property type="entry name" value="Lipase_GDSL"/>
    <property type="match status" value="2"/>
</dbReference>
<dbReference type="InterPro" id="IPR036514">
    <property type="entry name" value="SGNH_hydro_sf"/>
</dbReference>
<dbReference type="Proteomes" id="UP000813462">
    <property type="component" value="Unassembled WGS sequence"/>
</dbReference>
<dbReference type="AlphaFoldDB" id="A0A978UY32"/>
<proteinExistence type="inferred from homology"/>
<dbReference type="FunFam" id="3.40.50.1110:FF:000003">
    <property type="entry name" value="GDSL esterase/lipase APG"/>
    <property type="match status" value="2"/>
</dbReference>
<dbReference type="PANTHER" id="PTHR45642:SF95">
    <property type="entry name" value="GDSL-LIKE LIPASE_ACYLHYDROLASE FAMILY PROTEIN, EXPRESSED"/>
    <property type="match status" value="1"/>
</dbReference>
<dbReference type="Gene3D" id="3.40.50.1110">
    <property type="entry name" value="SGNH hydrolase"/>
    <property type="match status" value="3"/>
</dbReference>
<protein>
    <recommendedName>
        <fullName evidence="4">GDSL esterase/lipase EXL3-like</fullName>
    </recommendedName>
</protein>
<dbReference type="InterPro" id="IPR050592">
    <property type="entry name" value="GDSL_lipolytic_enzyme"/>
</dbReference>
<accession>A0A978UY32</accession>
<dbReference type="EMBL" id="JAEACU010000008">
    <property type="protein sequence ID" value="KAH7519898.1"/>
    <property type="molecule type" value="Genomic_DNA"/>
</dbReference>
<evidence type="ECO:0008006" key="4">
    <source>
        <dbReference type="Google" id="ProtNLM"/>
    </source>
</evidence>
<evidence type="ECO:0000256" key="1">
    <source>
        <dbReference type="ARBA" id="ARBA00008668"/>
    </source>
</evidence>
<organism evidence="2 3">
    <name type="scientific">Ziziphus jujuba var. spinosa</name>
    <dbReference type="NCBI Taxonomy" id="714518"/>
    <lineage>
        <taxon>Eukaryota</taxon>
        <taxon>Viridiplantae</taxon>
        <taxon>Streptophyta</taxon>
        <taxon>Embryophyta</taxon>
        <taxon>Tracheophyta</taxon>
        <taxon>Spermatophyta</taxon>
        <taxon>Magnoliopsida</taxon>
        <taxon>eudicotyledons</taxon>
        <taxon>Gunneridae</taxon>
        <taxon>Pentapetalae</taxon>
        <taxon>rosids</taxon>
        <taxon>fabids</taxon>
        <taxon>Rosales</taxon>
        <taxon>Rhamnaceae</taxon>
        <taxon>Paliureae</taxon>
        <taxon>Ziziphus</taxon>
    </lineage>
</organism>
<gene>
    <name evidence="2" type="ORF">FEM48_Zijuj08G0086200</name>
</gene>
<dbReference type="GO" id="GO:0016298">
    <property type="term" value="F:lipase activity"/>
    <property type="evidence" value="ECO:0007669"/>
    <property type="project" value="InterPro"/>
</dbReference>
<dbReference type="GO" id="GO:0006629">
    <property type="term" value="P:lipid metabolic process"/>
    <property type="evidence" value="ECO:0007669"/>
    <property type="project" value="InterPro"/>
</dbReference>
<comment type="similarity">
    <text evidence="1">Belongs to the 'GDSL' lipolytic enzyme family.</text>
</comment>
<reference evidence="2" key="1">
    <citation type="journal article" date="2021" name="Front. Plant Sci.">
        <title>Chromosome-Scale Genome Assembly for Chinese Sour Jujube and Insights Into Its Genome Evolution and Domestication Signature.</title>
        <authorList>
            <person name="Shen L.-Y."/>
            <person name="Luo H."/>
            <person name="Wang X.-L."/>
            <person name="Wang X.-M."/>
            <person name="Qiu X.-J."/>
            <person name="Liu H."/>
            <person name="Zhou S.-S."/>
            <person name="Jia K.-H."/>
            <person name="Nie S."/>
            <person name="Bao Y.-T."/>
            <person name="Zhang R.-G."/>
            <person name="Yun Q.-Z."/>
            <person name="Chai Y.-H."/>
            <person name="Lu J.-Y."/>
            <person name="Li Y."/>
            <person name="Zhao S.-W."/>
            <person name="Mao J.-F."/>
            <person name="Jia S.-G."/>
            <person name="Mao Y.-M."/>
        </authorList>
    </citation>
    <scope>NUCLEOTIDE SEQUENCE</scope>
    <source>
        <strain evidence="2">AT0</strain>
        <tissue evidence="2">Leaf</tissue>
    </source>
</reference>
<dbReference type="PANTHER" id="PTHR45642">
    <property type="entry name" value="GDSL ESTERASE/LIPASE EXL3"/>
    <property type="match status" value="1"/>
</dbReference>